<reference evidence="2 3" key="1">
    <citation type="submission" date="2017-08" db="EMBL/GenBank/DDBJ databases">
        <title>Complete genome sequence of Mucilaginibacter sp. strain BJC16-A31.</title>
        <authorList>
            <consortium name="Henan University of Science and Technology"/>
            <person name="You X."/>
        </authorList>
    </citation>
    <scope>NUCLEOTIDE SEQUENCE [LARGE SCALE GENOMIC DNA]</scope>
    <source>
        <strain evidence="2 3">BJC16-A31</strain>
    </source>
</reference>
<dbReference type="Proteomes" id="UP000215002">
    <property type="component" value="Chromosome"/>
</dbReference>
<dbReference type="InterPro" id="IPR006179">
    <property type="entry name" value="5_nucleotidase/apyrase"/>
</dbReference>
<keyword evidence="1" id="KW-0732">Signal</keyword>
<dbReference type="GO" id="GO:0009166">
    <property type="term" value="P:nucleotide catabolic process"/>
    <property type="evidence" value="ECO:0007669"/>
    <property type="project" value="InterPro"/>
</dbReference>
<dbReference type="PROSITE" id="PS51318">
    <property type="entry name" value="TAT"/>
    <property type="match status" value="1"/>
</dbReference>
<keyword evidence="3" id="KW-1185">Reference proteome</keyword>
<evidence type="ECO:0000313" key="2">
    <source>
        <dbReference type="EMBL" id="ASU34281.1"/>
    </source>
</evidence>
<dbReference type="Gene3D" id="3.60.21.10">
    <property type="match status" value="1"/>
</dbReference>
<evidence type="ECO:0000256" key="1">
    <source>
        <dbReference type="RuleBase" id="RU362119"/>
    </source>
</evidence>
<dbReference type="GO" id="GO:0000166">
    <property type="term" value="F:nucleotide binding"/>
    <property type="evidence" value="ECO:0007669"/>
    <property type="project" value="UniProtKB-KW"/>
</dbReference>
<name>A0A223NXJ2_9SPHI</name>
<dbReference type="EMBL" id="CP022743">
    <property type="protein sequence ID" value="ASU34281.1"/>
    <property type="molecule type" value="Genomic_DNA"/>
</dbReference>
<dbReference type="KEGG" id="muc:MuYL_2394"/>
<dbReference type="PRINTS" id="PR01607">
    <property type="entry name" value="APYRASEFAMLY"/>
</dbReference>
<dbReference type="InterPro" id="IPR006311">
    <property type="entry name" value="TAT_signal"/>
</dbReference>
<organism evidence="2 3">
    <name type="scientific">Mucilaginibacter xinganensis</name>
    <dbReference type="NCBI Taxonomy" id="1234841"/>
    <lineage>
        <taxon>Bacteria</taxon>
        <taxon>Pseudomonadati</taxon>
        <taxon>Bacteroidota</taxon>
        <taxon>Sphingobacteriia</taxon>
        <taxon>Sphingobacteriales</taxon>
        <taxon>Sphingobacteriaceae</taxon>
        <taxon>Mucilaginibacter</taxon>
    </lineage>
</organism>
<protein>
    <submittedName>
        <fullName evidence="2">5'-nucleotidase</fullName>
    </submittedName>
</protein>
<dbReference type="AlphaFoldDB" id="A0A223NXJ2"/>
<evidence type="ECO:0000313" key="3">
    <source>
        <dbReference type="Proteomes" id="UP000215002"/>
    </source>
</evidence>
<dbReference type="PANTHER" id="PTHR11575:SF24">
    <property type="entry name" value="5'-NUCLEOTIDASE"/>
    <property type="match status" value="1"/>
</dbReference>
<keyword evidence="1" id="KW-0378">Hydrolase</keyword>
<comment type="similarity">
    <text evidence="1">Belongs to the 5'-nucleotidase family.</text>
</comment>
<dbReference type="InterPro" id="IPR029052">
    <property type="entry name" value="Metallo-depent_PP-like"/>
</dbReference>
<accession>A0A223NXJ2</accession>
<feature type="signal peptide" evidence="1">
    <location>
        <begin position="1"/>
        <end position="28"/>
    </location>
</feature>
<proteinExistence type="inferred from homology"/>
<dbReference type="OrthoDB" id="9775118at2"/>
<sequence length="316" mass="34317">MNKTRRVFLNQISLMAATAAFCKPMASAAAVSKQINTIHSSKNAVTIYHTNDLLGNIEAAYKNTGGLSRIKAELEKQEISGLLLDAGSFINSATPLSQQKQVIAMMNSMNYHAAAVGKQELSLGQDHLASLAPFVKFTLLNCNYEFDDNLKKIVKPYIIINSGGFKVGVTAVGSRINNIKCSDAIESANTVAHLLKNDEKCDLVICLSHLPLMLEGTAPDNHKLAAQSKNIDMIIGGNNDKLLINTKILSNKSKHEVILAQTAWNGMIMGRTIINFDSDKQKNGIRAKHFIPGTPVKSFAGSFSRLQLAKDLPLPV</sequence>
<keyword evidence="1" id="KW-0547">Nucleotide-binding</keyword>
<dbReference type="GO" id="GO:0016787">
    <property type="term" value="F:hydrolase activity"/>
    <property type="evidence" value="ECO:0007669"/>
    <property type="project" value="UniProtKB-KW"/>
</dbReference>
<gene>
    <name evidence="2" type="ORF">MuYL_2394</name>
</gene>
<dbReference type="SUPFAM" id="SSF56300">
    <property type="entry name" value="Metallo-dependent phosphatases"/>
    <property type="match status" value="1"/>
</dbReference>
<dbReference type="PANTHER" id="PTHR11575">
    <property type="entry name" value="5'-NUCLEOTIDASE-RELATED"/>
    <property type="match status" value="1"/>
</dbReference>
<dbReference type="RefSeq" id="WP_094570651.1">
    <property type="nucleotide sequence ID" value="NZ_CP022743.1"/>
</dbReference>
<feature type="chain" id="PRO_5011834630" evidence="1">
    <location>
        <begin position="29"/>
        <end position="316"/>
    </location>
</feature>